<feature type="domain" description="Mechanosensitive ion channel MscS" evidence="7">
    <location>
        <begin position="105"/>
        <end position="170"/>
    </location>
</feature>
<dbReference type="PANTHER" id="PTHR30221:SF1">
    <property type="entry name" value="SMALL-CONDUCTANCE MECHANOSENSITIVE CHANNEL"/>
    <property type="match status" value="1"/>
</dbReference>
<dbReference type="GO" id="GO:0005886">
    <property type="term" value="C:plasma membrane"/>
    <property type="evidence" value="ECO:0007669"/>
    <property type="project" value="UniProtKB-SubCell"/>
</dbReference>
<comment type="similarity">
    <text evidence="2">Belongs to the MscS (TC 1.A.23) family.</text>
</comment>
<organism evidence="10">
    <name type="scientific">Lyngbya confervoides BDU141951</name>
    <dbReference type="NCBI Taxonomy" id="1574623"/>
    <lineage>
        <taxon>Bacteria</taxon>
        <taxon>Bacillati</taxon>
        <taxon>Cyanobacteriota</taxon>
        <taxon>Cyanophyceae</taxon>
        <taxon>Oscillatoriophycideae</taxon>
        <taxon>Oscillatoriales</taxon>
        <taxon>Microcoleaceae</taxon>
        <taxon>Lyngbya</taxon>
    </lineage>
</organism>
<evidence type="ECO:0000256" key="4">
    <source>
        <dbReference type="ARBA" id="ARBA00022692"/>
    </source>
</evidence>
<dbReference type="AlphaFoldDB" id="A0A0C1Y2W3"/>
<dbReference type="SUPFAM" id="SSF82861">
    <property type="entry name" value="Mechanosensitive channel protein MscS (YggB), transmembrane region"/>
    <property type="match status" value="1"/>
</dbReference>
<dbReference type="SUPFAM" id="SSF82689">
    <property type="entry name" value="Mechanosensitive channel protein MscS (YggB), C-terminal domain"/>
    <property type="match status" value="1"/>
</dbReference>
<dbReference type="InterPro" id="IPR023408">
    <property type="entry name" value="MscS_beta-dom_sf"/>
</dbReference>
<dbReference type="InterPro" id="IPR049142">
    <property type="entry name" value="MS_channel_1st"/>
</dbReference>
<dbReference type="EMBL" id="JTHE02000003">
    <property type="protein sequence ID" value="NEV66073.1"/>
    <property type="molecule type" value="Genomic_DNA"/>
</dbReference>
<dbReference type="Pfam" id="PF05552">
    <property type="entry name" value="MS_channel_1st_1"/>
    <property type="match status" value="1"/>
</dbReference>
<keyword evidence="4" id="KW-0812">Transmembrane</keyword>
<comment type="caution">
    <text evidence="10">The sequence shown here is derived from an EMBL/GenBank/DDBJ whole genome shotgun (WGS) entry which is preliminary data.</text>
</comment>
<evidence type="ECO:0000259" key="7">
    <source>
        <dbReference type="Pfam" id="PF00924"/>
    </source>
</evidence>
<evidence type="ECO:0000259" key="9">
    <source>
        <dbReference type="Pfam" id="PF21088"/>
    </source>
</evidence>
<feature type="domain" description="Mechanosensitive ion channel transmembrane helices 2/3" evidence="9">
    <location>
        <begin position="63"/>
        <end position="102"/>
    </location>
</feature>
<dbReference type="InterPro" id="IPR011066">
    <property type="entry name" value="MscS_channel_C_sf"/>
</dbReference>
<proteinExistence type="inferred from homology"/>
<keyword evidence="5" id="KW-1133">Transmembrane helix</keyword>
<dbReference type="PANTHER" id="PTHR30221">
    <property type="entry name" value="SMALL-CONDUCTANCE MECHANOSENSITIVE CHANNEL"/>
    <property type="match status" value="1"/>
</dbReference>
<evidence type="ECO:0000313" key="10">
    <source>
        <dbReference type="EMBL" id="NEV66073.1"/>
    </source>
</evidence>
<dbReference type="Gene3D" id="2.30.30.60">
    <property type="match status" value="1"/>
</dbReference>
<dbReference type="InterPro" id="IPR011014">
    <property type="entry name" value="MscS_channel_TM-2"/>
</dbReference>
<dbReference type="Gene3D" id="1.10.287.1260">
    <property type="match status" value="1"/>
</dbReference>
<accession>A0A0C1Y2W3</accession>
<reference evidence="10" key="1">
    <citation type="submission" date="2014-11" db="EMBL/GenBank/DDBJ databases">
        <authorList>
            <person name="Malar M.C."/>
            <person name="Sen D."/>
            <person name="Tripathy S."/>
        </authorList>
    </citation>
    <scope>NUCLEOTIDE SEQUENCE</scope>
    <source>
        <strain evidence="10">BDU141951</strain>
    </source>
</reference>
<protein>
    <submittedName>
        <fullName evidence="10">Mechanosensitive ion channel</fullName>
    </submittedName>
</protein>
<evidence type="ECO:0000256" key="2">
    <source>
        <dbReference type="ARBA" id="ARBA00008017"/>
    </source>
</evidence>
<dbReference type="SUPFAM" id="SSF50182">
    <property type="entry name" value="Sm-like ribonucleoproteins"/>
    <property type="match status" value="1"/>
</dbReference>
<dbReference type="Pfam" id="PF21082">
    <property type="entry name" value="MS_channel_3rd"/>
    <property type="match status" value="1"/>
</dbReference>
<dbReference type="InterPro" id="IPR006685">
    <property type="entry name" value="MscS_channel_2nd"/>
</dbReference>
<sequence>MQEIPEYLQTAVDMITRLGLNVLAAIAIFIVGRWIAKAVRRFFRRMLSKNNTDPTLASFTANLAYYSALTVTIIAALSRVGVQTASLVAVVGAAGLAIGLALEGSLANFAAGVLLILFRPFKVGDFVEAAGVVGTVQEIQLFSTRLKTPEGKRVILPNSMVTGDKIVNNSAEGTLRVDMVIGVSYDADIDQTRQIITEVVEADPYVLSDPAPIVRVTELADSSVNFAVRPWTEAAHYLDVYFNVQENVKKRLDAEGISIPFPQQEIRLFQQN</sequence>
<reference evidence="10" key="2">
    <citation type="journal article" date="2015" name="Genome Announc.">
        <title>Draft Genome Sequence of Filamentous Marine Cyanobacterium Lyngbya confervoides Strain BDU141951.</title>
        <authorList>
            <person name="Chandrababunaidu M.M."/>
            <person name="Sen D."/>
            <person name="Tripathy S."/>
        </authorList>
    </citation>
    <scope>NUCLEOTIDE SEQUENCE</scope>
    <source>
        <strain evidence="10">BDU141951</strain>
    </source>
</reference>
<keyword evidence="6" id="KW-0472">Membrane</keyword>
<dbReference type="InterPro" id="IPR045275">
    <property type="entry name" value="MscS_archaea/bacteria_type"/>
</dbReference>
<dbReference type="InterPro" id="IPR049278">
    <property type="entry name" value="MS_channel_C"/>
</dbReference>
<dbReference type="Pfam" id="PF00924">
    <property type="entry name" value="MS_channel_2nd"/>
    <property type="match status" value="1"/>
</dbReference>
<dbReference type="Pfam" id="PF21088">
    <property type="entry name" value="MS_channel_1st"/>
    <property type="match status" value="1"/>
</dbReference>
<evidence type="ECO:0000256" key="3">
    <source>
        <dbReference type="ARBA" id="ARBA00022475"/>
    </source>
</evidence>
<comment type="subcellular location">
    <subcellularLocation>
        <location evidence="1">Cell membrane</location>
        <topology evidence="1">Multi-pass membrane protein</topology>
    </subcellularLocation>
</comment>
<gene>
    <name evidence="10" type="ORF">QQ91_002965</name>
</gene>
<dbReference type="Gene3D" id="3.30.70.100">
    <property type="match status" value="1"/>
</dbReference>
<dbReference type="GO" id="GO:0008381">
    <property type="term" value="F:mechanosensitive monoatomic ion channel activity"/>
    <property type="evidence" value="ECO:0007669"/>
    <property type="project" value="InterPro"/>
</dbReference>
<evidence type="ECO:0000256" key="6">
    <source>
        <dbReference type="ARBA" id="ARBA00023136"/>
    </source>
</evidence>
<keyword evidence="3" id="KW-1003">Cell membrane</keyword>
<feature type="domain" description="Mechanosensitive ion channel MscS C-terminal" evidence="8">
    <location>
        <begin position="177"/>
        <end position="259"/>
    </location>
</feature>
<dbReference type="InterPro" id="IPR008910">
    <property type="entry name" value="MSC_TM_helix"/>
</dbReference>
<name>A0A0C1Y2W3_9CYAN</name>
<dbReference type="InterPro" id="IPR010920">
    <property type="entry name" value="LSM_dom_sf"/>
</dbReference>
<reference evidence="10" key="3">
    <citation type="submission" date="2020-02" db="EMBL/GenBank/DDBJ databases">
        <authorList>
            <person name="Sarangi A.N."/>
            <person name="Ghosh S."/>
            <person name="Mukherjee M."/>
            <person name="Tripathy S."/>
        </authorList>
    </citation>
    <scope>NUCLEOTIDE SEQUENCE</scope>
    <source>
        <strain evidence="10">BDU141951</strain>
    </source>
</reference>
<evidence type="ECO:0000256" key="1">
    <source>
        <dbReference type="ARBA" id="ARBA00004651"/>
    </source>
</evidence>
<evidence type="ECO:0000259" key="8">
    <source>
        <dbReference type="Pfam" id="PF21082"/>
    </source>
</evidence>
<evidence type="ECO:0000256" key="5">
    <source>
        <dbReference type="ARBA" id="ARBA00022989"/>
    </source>
</evidence>